<evidence type="ECO:0000313" key="4">
    <source>
        <dbReference type="Proteomes" id="UP000284057"/>
    </source>
</evidence>
<evidence type="ECO:0000313" key="3">
    <source>
        <dbReference type="EMBL" id="RIQ29613.1"/>
    </source>
</evidence>
<keyword evidence="2" id="KW-0472">Membrane</keyword>
<keyword evidence="2" id="KW-0812">Transmembrane</keyword>
<evidence type="ECO:0000256" key="2">
    <source>
        <dbReference type="SAM" id="Phobius"/>
    </source>
</evidence>
<feature type="transmembrane region" description="Helical" evidence="2">
    <location>
        <begin position="32"/>
        <end position="59"/>
    </location>
</feature>
<organism evidence="3 4">
    <name type="scientific">Jiangella rhizosphaerae</name>
    <dbReference type="NCBI Taxonomy" id="2293569"/>
    <lineage>
        <taxon>Bacteria</taxon>
        <taxon>Bacillati</taxon>
        <taxon>Actinomycetota</taxon>
        <taxon>Actinomycetes</taxon>
        <taxon>Jiangellales</taxon>
        <taxon>Jiangellaceae</taxon>
        <taxon>Jiangella</taxon>
    </lineage>
</organism>
<sequence length="270" mass="28090">MPPSAYPDVVFSVHDTGADIVRERPRPGAGAWTLFALACLVSGVGGPITLILVVDLAFAGAPPRAFGWLLPPIVVALAAWIAVNALGERLTGRGSAGTRWLLGIGLLGFGAALTTPIVLSWDEHGPNTPANVAAAVPGTLLLVGALVLVRAVASTKGALRRQARMRELRAHGRPVPGVLETVRFLERWPSSRPEFEVVVRYGTAGRVTARLLTDPERVPLPGTRLRVLTDAAGSNDVLVELDSSGPVAFDPRADDYRQPSGGDGGGGGGA</sequence>
<keyword evidence="2" id="KW-1133">Transmembrane helix</keyword>
<feature type="transmembrane region" description="Helical" evidence="2">
    <location>
        <begin position="139"/>
        <end position="159"/>
    </location>
</feature>
<feature type="transmembrane region" description="Helical" evidence="2">
    <location>
        <begin position="65"/>
        <end position="87"/>
    </location>
</feature>
<gene>
    <name evidence="3" type="ORF">DY240_08130</name>
</gene>
<feature type="region of interest" description="Disordered" evidence="1">
    <location>
        <begin position="246"/>
        <end position="270"/>
    </location>
</feature>
<dbReference type="EMBL" id="QUAL01000069">
    <property type="protein sequence ID" value="RIQ29613.1"/>
    <property type="molecule type" value="Genomic_DNA"/>
</dbReference>
<comment type="caution">
    <text evidence="3">The sequence shown here is derived from an EMBL/GenBank/DDBJ whole genome shotgun (WGS) entry which is preliminary data.</text>
</comment>
<dbReference type="AlphaFoldDB" id="A0A418KTU3"/>
<evidence type="ECO:0000256" key="1">
    <source>
        <dbReference type="SAM" id="MobiDB-lite"/>
    </source>
</evidence>
<dbReference type="RefSeq" id="WP_119659440.1">
    <property type="nucleotide sequence ID" value="NZ_QUAL01000069.1"/>
</dbReference>
<dbReference type="Proteomes" id="UP000284057">
    <property type="component" value="Unassembled WGS sequence"/>
</dbReference>
<feature type="compositionally biased region" description="Gly residues" evidence="1">
    <location>
        <begin position="261"/>
        <end position="270"/>
    </location>
</feature>
<accession>A0A418KTU3</accession>
<name>A0A418KTU3_9ACTN</name>
<dbReference type="OrthoDB" id="4705984at2"/>
<reference evidence="3 4" key="1">
    <citation type="submission" date="2018-09" db="EMBL/GenBank/DDBJ databases">
        <title>Isolation, diversity and antifungal activity of actinobacteria from wheat.</title>
        <authorList>
            <person name="Han C."/>
        </authorList>
    </citation>
    <scope>NUCLEOTIDE SEQUENCE [LARGE SCALE GENOMIC DNA]</scope>
    <source>
        <strain evidence="3 4">NEAU-YY265</strain>
    </source>
</reference>
<feature type="transmembrane region" description="Helical" evidence="2">
    <location>
        <begin position="99"/>
        <end position="119"/>
    </location>
</feature>
<proteinExistence type="predicted"/>
<protein>
    <submittedName>
        <fullName evidence="3">Uncharacterized protein</fullName>
    </submittedName>
</protein>
<keyword evidence="4" id="KW-1185">Reference proteome</keyword>